<feature type="chain" id="PRO_5007149069" description="SH3b domain-containing protein" evidence="1">
    <location>
        <begin position="23"/>
        <end position="106"/>
    </location>
</feature>
<evidence type="ECO:0000313" key="2">
    <source>
        <dbReference type="EMBL" id="KUH39786.1"/>
    </source>
</evidence>
<dbReference type="Proteomes" id="UP000054011">
    <property type="component" value="Unassembled WGS sequence"/>
</dbReference>
<accession>A0A117IWS7</accession>
<dbReference type="STRING" id="936756.ATE80_05480"/>
<sequence length="106" mass="11008">MPLAAVAIAAGTLAATTPAAVAAEAVACGVSALDRDRRQNGQYFTQDVYLRTGPAWSCGITGSATTANYVDYHCTTAGFTYLRTASTKLGWVHNSYLVGGGTNVRC</sequence>
<protein>
    <recommendedName>
        <fullName evidence="4">SH3b domain-containing protein</fullName>
    </recommendedName>
</protein>
<comment type="caution">
    <text evidence="2">The sequence shown here is derived from an EMBL/GenBank/DDBJ whole genome shotgun (WGS) entry which is preliminary data.</text>
</comment>
<keyword evidence="3" id="KW-1185">Reference proteome</keyword>
<dbReference type="AlphaFoldDB" id="A0A117IWS7"/>
<evidence type="ECO:0000256" key="1">
    <source>
        <dbReference type="SAM" id="SignalP"/>
    </source>
</evidence>
<organism evidence="2 3">
    <name type="scientific">Streptomyces kanasensis</name>
    <dbReference type="NCBI Taxonomy" id="936756"/>
    <lineage>
        <taxon>Bacteria</taxon>
        <taxon>Bacillati</taxon>
        <taxon>Actinomycetota</taxon>
        <taxon>Actinomycetes</taxon>
        <taxon>Kitasatosporales</taxon>
        <taxon>Streptomycetaceae</taxon>
        <taxon>Streptomyces</taxon>
    </lineage>
</organism>
<name>A0A117IWS7_9ACTN</name>
<dbReference type="EMBL" id="LNSV01000008">
    <property type="protein sequence ID" value="KUH39786.1"/>
    <property type="molecule type" value="Genomic_DNA"/>
</dbReference>
<gene>
    <name evidence="2" type="ORF">ATE80_05480</name>
</gene>
<evidence type="ECO:0000313" key="3">
    <source>
        <dbReference type="Proteomes" id="UP000054011"/>
    </source>
</evidence>
<keyword evidence="1" id="KW-0732">Signal</keyword>
<feature type="signal peptide" evidence="1">
    <location>
        <begin position="1"/>
        <end position="22"/>
    </location>
</feature>
<reference evidence="2 3" key="1">
    <citation type="submission" date="2015-11" db="EMBL/GenBank/DDBJ databases">
        <title>Genome-wide analysis reveals the secondary metabolome in Streptomyces kanasensis ZX01.</title>
        <authorList>
            <person name="Zhang G."/>
            <person name="Han L."/>
            <person name="Feng J."/>
            <person name="Zhang X."/>
        </authorList>
    </citation>
    <scope>NUCLEOTIDE SEQUENCE [LARGE SCALE GENOMIC DNA]</scope>
    <source>
        <strain evidence="2 3">ZX01</strain>
    </source>
</reference>
<proteinExistence type="predicted"/>
<evidence type="ECO:0008006" key="4">
    <source>
        <dbReference type="Google" id="ProtNLM"/>
    </source>
</evidence>